<proteinExistence type="predicted"/>
<dbReference type="GeneID" id="20089761"/>
<feature type="transmembrane region" description="Helical" evidence="1">
    <location>
        <begin position="890"/>
        <end position="913"/>
    </location>
</feature>
<sequence length="1615" mass="178636">METRVVPTGDGPTLSKPHTSLVRRLSSAFGFVYLILTLCFNVRYIYTMQRSAANDYYWAGFNSTGVQTFVADVYNSKLHLTKQGPLLFNSSVAMPKSYASSSTFIDMNPTSARATVYSSLPFEKAVALIRSSPLDTALAVPTPYCWLDFGRKFGMAITARRQERCEASEATNAVMYMDTLFRQSLYSEVMQSNSFRDMNATIFGPLRASAAGIAWLAVLESWTWLPVADEVAAWKQAGFTMWKMQPYNANQIGLDETIAITNAMGLSYSIKVTNIPKFNRGASGWTTAKANFGVYNNMYACAYFYCSVIRGLPNSIDRMPFDWDVYIMVGPRRTPTINLVRSSIGPFGSIDMRYVHPPSALVGCALDFHNYAIPMLQNTDVAAMYDSQREPAVDPIPFSWTTSPNNMLFFGGNPFCIFGTAQTAPVQSFSFEDTCGSQIPNTVTLSKLSTLFALTVVPSFDVYATCSLCPTTSALCTLTLQSATSIHHRLQQQQAHPSVPPALGDAMAKLNLTFIQFATKNGSDVLLVQPMVPTTPNDPWSVFGWVAVHDWVQGRREVYTFEGDFGSYSTLSPFQAYIRLPANPLELPQNACYYVWYIIVYITTALVAVAAFMLMLGTWIKFDVPGTNLFVFNRVVGSVWIGRPSLLIRGMTAMVILSTANVNFVSPGGFAQLRLEPRPWLDVLLLAGETNWVSYAITDVLLPFTGRYATMYSPLSSIASWLIIAIWEFTNPCAPVAMIQQNCTLPSATRAACTGGSVSIGSPDRLLALCIVHGSCLVASLLLSVLYSFTSSRLQSSRKVHHLLIPAATEAYLISGHASTTVRLDKVSCVMSGMFPLLQTLFDLKLWGVIPMENTASNPHEFEFAHADFKPKCAVDRQDEPKTHANPVKWLRLSALAALGYLVATVVASYTFLGLTQSTMSNDFWWEGFNTSGTQPFVCNWFNARLQTQRESGAAIQFDQPQDGQTFVRYNGTSGVVESSYLYGNGIQDEASTFPSVIQGLRNMDGCQLPWIFTPYCYVDFERRWEMANTANKQRRCLANNKANAAVYLEAIFRNADWINLNKCWGSALQTAVFSYLETSVSGKDWLAGVQGNMKSVAAEAEYWTAQGLTTFQTQWQSFKTIGIVEAFSIRNAFGISYPLTLKNSNGTFQPGNQVTLKMYWGFANDLKAVATNTSLLGGLSLIRQSPVFAFQNTTTGLESAIAQAGYLPSPISPGLNQARSALGPFGSIDVKRIPCPASLKVLHQQLTLTVTRLLLIENIVTATNLTKVPRTTRLTLQPQAWDGFRTAGGNIFCEPPTQTAYDVGEFFTVAGVCGLPILNVIAPVVENIAKAMVAARWVDKGYTDANIVATCQRENRNKPSCLLALRGLYPMLQLYQVSVVSDGMLDLIEAAKRDVRDKLQVAVIQTLLNSNNTMALSRVNILDSVEANYELWGWLYLLDWVDGKREVIQLEGEIGSITTISGSLAFQTTPTNTLEVPLNVAYYIRTAIQYVTIVLLLVACIVVCYIVIMRGYIEFWNMIEFNRVAGMVWIGRPLVFLRGITAICLLSTSKLDMVLSSNSVVTHMVSPPRFWVTTFMSCGEMTWLVYIINDVFSPLTKQFTYSYSYKMVCSKSAA</sequence>
<name>A0A024TGV2_9STRA</name>
<dbReference type="RefSeq" id="XP_008878118.1">
    <property type="nucleotide sequence ID" value="XM_008879896.1"/>
</dbReference>
<dbReference type="eggNOG" id="ENOG502SD6V">
    <property type="taxonomic scope" value="Eukaryota"/>
</dbReference>
<feature type="transmembrane region" description="Helical" evidence="1">
    <location>
        <begin position="25"/>
        <end position="46"/>
    </location>
</feature>
<feature type="transmembrane region" description="Helical" evidence="1">
    <location>
        <begin position="1530"/>
        <end position="1550"/>
    </location>
</feature>
<feature type="transmembrane region" description="Helical" evidence="1">
    <location>
        <begin position="1488"/>
        <end position="1509"/>
    </location>
</feature>
<gene>
    <name evidence="2" type="ORF">H310_12711</name>
</gene>
<dbReference type="OrthoDB" id="77710at2759"/>
<dbReference type="EMBL" id="KI913993">
    <property type="protein sequence ID" value="ETV93283.1"/>
    <property type="molecule type" value="Genomic_DNA"/>
</dbReference>
<accession>A0A024TGV2</accession>
<keyword evidence="1" id="KW-0472">Membrane</keyword>
<evidence type="ECO:0000313" key="2">
    <source>
        <dbReference type="EMBL" id="ETV93283.1"/>
    </source>
</evidence>
<keyword evidence="1" id="KW-1133">Transmembrane helix</keyword>
<protein>
    <submittedName>
        <fullName evidence="2">Uncharacterized protein</fullName>
    </submittedName>
</protein>
<keyword evidence="1" id="KW-0812">Transmembrane</keyword>
<dbReference type="VEuPathDB" id="FungiDB:H310_12711"/>
<reference evidence="2" key="1">
    <citation type="submission" date="2013-12" db="EMBL/GenBank/DDBJ databases">
        <title>The Genome Sequence of Aphanomyces invadans NJM9701.</title>
        <authorList>
            <consortium name="The Broad Institute Genomics Platform"/>
            <person name="Russ C."/>
            <person name="Tyler B."/>
            <person name="van West P."/>
            <person name="Dieguez-Uribeondo J."/>
            <person name="Young S.K."/>
            <person name="Zeng Q."/>
            <person name="Gargeya S."/>
            <person name="Fitzgerald M."/>
            <person name="Abouelleil A."/>
            <person name="Alvarado L."/>
            <person name="Chapman S.B."/>
            <person name="Gainer-Dewar J."/>
            <person name="Goldberg J."/>
            <person name="Griggs A."/>
            <person name="Gujja S."/>
            <person name="Hansen M."/>
            <person name="Howarth C."/>
            <person name="Imamovic A."/>
            <person name="Ireland A."/>
            <person name="Larimer J."/>
            <person name="McCowan C."/>
            <person name="Murphy C."/>
            <person name="Pearson M."/>
            <person name="Poon T.W."/>
            <person name="Priest M."/>
            <person name="Roberts A."/>
            <person name="Saif S."/>
            <person name="Shea T."/>
            <person name="Sykes S."/>
            <person name="Wortman J."/>
            <person name="Nusbaum C."/>
            <person name="Birren B."/>
        </authorList>
    </citation>
    <scope>NUCLEOTIDE SEQUENCE [LARGE SCALE GENOMIC DNA]</scope>
    <source>
        <strain evidence="2">NJM9701</strain>
    </source>
</reference>
<feature type="transmembrane region" description="Helical" evidence="1">
    <location>
        <begin position="594"/>
        <end position="619"/>
    </location>
</feature>
<organism evidence="2">
    <name type="scientific">Aphanomyces invadans</name>
    <dbReference type="NCBI Taxonomy" id="157072"/>
    <lineage>
        <taxon>Eukaryota</taxon>
        <taxon>Sar</taxon>
        <taxon>Stramenopiles</taxon>
        <taxon>Oomycota</taxon>
        <taxon>Saprolegniomycetes</taxon>
        <taxon>Saprolegniales</taxon>
        <taxon>Verrucalvaceae</taxon>
        <taxon>Aphanomyces</taxon>
    </lineage>
</organism>
<evidence type="ECO:0000256" key="1">
    <source>
        <dbReference type="SAM" id="Phobius"/>
    </source>
</evidence>
<feature type="transmembrane region" description="Helical" evidence="1">
    <location>
        <begin position="1570"/>
        <end position="1589"/>
    </location>
</feature>
<feature type="transmembrane region" description="Helical" evidence="1">
    <location>
        <begin position="766"/>
        <end position="789"/>
    </location>
</feature>
<feature type="transmembrane region" description="Helical" evidence="1">
    <location>
        <begin position="640"/>
        <end position="660"/>
    </location>
</feature>